<keyword evidence="3" id="KW-1185">Reference proteome</keyword>
<dbReference type="Proteomes" id="UP000334990">
    <property type="component" value="Unassembled WGS sequence"/>
</dbReference>
<evidence type="ECO:0008006" key="4">
    <source>
        <dbReference type="Google" id="ProtNLM"/>
    </source>
</evidence>
<keyword evidence="1" id="KW-0472">Membrane</keyword>
<evidence type="ECO:0000256" key="1">
    <source>
        <dbReference type="SAM" id="Phobius"/>
    </source>
</evidence>
<feature type="transmembrane region" description="Helical" evidence="1">
    <location>
        <begin position="120"/>
        <end position="140"/>
    </location>
</feature>
<feature type="transmembrane region" description="Helical" evidence="1">
    <location>
        <begin position="74"/>
        <end position="93"/>
    </location>
</feature>
<keyword evidence="1" id="KW-1133">Transmembrane helix</keyword>
<dbReference type="AlphaFoldDB" id="A0A5M3W9G9"/>
<evidence type="ECO:0000313" key="3">
    <source>
        <dbReference type="Proteomes" id="UP000334990"/>
    </source>
</evidence>
<gene>
    <name evidence="2" type="ORF">Acor_69480</name>
</gene>
<dbReference type="OrthoDB" id="3536566at2"/>
<proteinExistence type="predicted"/>
<name>A0A5M3W9G9_9ACTN</name>
<comment type="caution">
    <text evidence="2">The sequence shown here is derived from an EMBL/GenBank/DDBJ whole genome shotgun (WGS) entry which is preliminary data.</text>
</comment>
<dbReference type="EMBL" id="BLAD01000088">
    <property type="protein sequence ID" value="GES04880.1"/>
    <property type="molecule type" value="Genomic_DNA"/>
</dbReference>
<feature type="transmembrane region" description="Helical" evidence="1">
    <location>
        <begin position="51"/>
        <end position="68"/>
    </location>
</feature>
<organism evidence="2 3">
    <name type="scientific">Acrocarpospora corrugata</name>
    <dbReference type="NCBI Taxonomy" id="35763"/>
    <lineage>
        <taxon>Bacteria</taxon>
        <taxon>Bacillati</taxon>
        <taxon>Actinomycetota</taxon>
        <taxon>Actinomycetes</taxon>
        <taxon>Streptosporangiales</taxon>
        <taxon>Streptosporangiaceae</taxon>
        <taxon>Acrocarpospora</taxon>
    </lineage>
</organism>
<reference evidence="2 3" key="1">
    <citation type="submission" date="2019-10" db="EMBL/GenBank/DDBJ databases">
        <title>Whole genome shotgun sequence of Acrocarpospora corrugata NBRC 13972.</title>
        <authorList>
            <person name="Ichikawa N."/>
            <person name="Kimura A."/>
            <person name="Kitahashi Y."/>
            <person name="Komaki H."/>
            <person name="Oguchi A."/>
        </authorList>
    </citation>
    <scope>NUCLEOTIDE SEQUENCE [LARGE SCALE GENOMIC DNA]</scope>
    <source>
        <strain evidence="2 3">NBRC 13972</strain>
    </source>
</reference>
<keyword evidence="1" id="KW-0812">Transmembrane</keyword>
<accession>A0A5M3W9G9</accession>
<feature type="transmembrane region" description="Helical" evidence="1">
    <location>
        <begin position="7"/>
        <end position="30"/>
    </location>
</feature>
<protein>
    <recommendedName>
        <fullName evidence="4">DUF2269 family protein</fullName>
    </recommendedName>
</protein>
<evidence type="ECO:0000313" key="2">
    <source>
        <dbReference type="EMBL" id="GES04880.1"/>
    </source>
</evidence>
<sequence>MSFADKLLLWFHIGFAIFAIGPLTVVTSYVPRYIRARDLNVLRFLKRAARLFGLPTLGVFLFGILLGRASLAEVYLTVSMTLFIVAAVLLVIIDRDLSKAVRALENDNPDDDAKVQTGRIAALGGVTALIWLVILVLMVFNNPGS</sequence>
<dbReference type="RefSeq" id="WP_155340935.1">
    <property type="nucleotide sequence ID" value="NZ_BAAABN010000035.1"/>
</dbReference>